<feature type="domain" description="DUF7732" evidence="3">
    <location>
        <begin position="105"/>
        <end position="236"/>
    </location>
</feature>
<dbReference type="OrthoDB" id="5425547at2759"/>
<gene>
    <name evidence="4" type="ORF">CC78DRAFT_537798</name>
</gene>
<sequence length="269" mass="27622">MRVSQYFAYCFAAISVINATSLPETDALDRLEAHAASGPRSDILSPDNALKKRKGGGGRGGGGGGGRSSGGGSGGGGGRTSPSSNAGGATRAGSGAPRRFGGGAYYGGGATVPYQSGRKSTGGLFPGALLGAGTAALIFPGLWLWSVYPYYLHPYRFYNETFQNATTRGLNQTLPVVCLCEEFSVCGCDNNNSTQYLDDLVGNGSYAALNKSLVTVSIVNDSQQALVINGTLPNGTTAPGGTDVAPNLRVGLSGYWIMGVMFLYAIVFL</sequence>
<evidence type="ECO:0000259" key="3">
    <source>
        <dbReference type="Pfam" id="PF24866"/>
    </source>
</evidence>
<dbReference type="AlphaFoldDB" id="A0A9P4K2S5"/>
<comment type="caution">
    <text evidence="4">The sequence shown here is derived from an EMBL/GenBank/DDBJ whole genome shotgun (WGS) entry which is preliminary data.</text>
</comment>
<feature type="transmembrane region" description="Helical" evidence="2">
    <location>
        <begin position="124"/>
        <end position="145"/>
    </location>
</feature>
<keyword evidence="5" id="KW-1185">Reference proteome</keyword>
<dbReference type="EMBL" id="ML986765">
    <property type="protein sequence ID" value="KAF2258424.1"/>
    <property type="molecule type" value="Genomic_DNA"/>
</dbReference>
<accession>A0A9P4K2S5</accession>
<dbReference type="Proteomes" id="UP000800093">
    <property type="component" value="Unassembled WGS sequence"/>
</dbReference>
<protein>
    <recommendedName>
        <fullName evidence="3">DUF7732 domain-containing protein</fullName>
    </recommendedName>
</protein>
<evidence type="ECO:0000313" key="4">
    <source>
        <dbReference type="EMBL" id="KAF2258424.1"/>
    </source>
</evidence>
<keyword evidence="2" id="KW-0812">Transmembrane</keyword>
<keyword evidence="2" id="KW-1133">Transmembrane helix</keyword>
<evidence type="ECO:0000313" key="5">
    <source>
        <dbReference type="Proteomes" id="UP000800093"/>
    </source>
</evidence>
<dbReference type="InterPro" id="IPR056634">
    <property type="entry name" value="DUF7732"/>
</dbReference>
<name>A0A9P4K2S5_9PLEO</name>
<evidence type="ECO:0000256" key="2">
    <source>
        <dbReference type="SAM" id="Phobius"/>
    </source>
</evidence>
<dbReference type="PANTHER" id="PTHR42091:SF1">
    <property type="entry name" value="CONSERVED GLYCINE-RICH PROTEIN (AFU_ORTHOLOGUE AFUA_7G02440)"/>
    <property type="match status" value="1"/>
</dbReference>
<reference evidence="5" key="1">
    <citation type="journal article" date="2020" name="Stud. Mycol.">
        <title>101 Dothideomycetes genomes: A test case for predicting lifestyles and emergence of pathogens.</title>
        <authorList>
            <person name="Haridas S."/>
            <person name="Albert R."/>
            <person name="Binder M."/>
            <person name="Bloem J."/>
            <person name="LaButti K."/>
            <person name="Salamov A."/>
            <person name="Andreopoulos B."/>
            <person name="Baker S."/>
            <person name="Barry K."/>
            <person name="Bills G."/>
            <person name="Bluhm B."/>
            <person name="Cannon C."/>
            <person name="Castanera R."/>
            <person name="Culley D."/>
            <person name="Daum C."/>
            <person name="Ezra D."/>
            <person name="Gonzalez J."/>
            <person name="Henrissat B."/>
            <person name="Kuo A."/>
            <person name="Liang C."/>
            <person name="Lipzen A."/>
            <person name="Lutzoni F."/>
            <person name="Magnuson J."/>
            <person name="Mondo S."/>
            <person name="Nolan M."/>
            <person name="Ohm R."/>
            <person name="Pangilinan J."/>
            <person name="Park H.-J."/>
            <person name="Ramirez L."/>
            <person name="Alfaro M."/>
            <person name="Sun H."/>
            <person name="Tritt A."/>
            <person name="Yoshinaga Y."/>
            <person name="Zwiers L.-H."/>
            <person name="Turgeon B."/>
            <person name="Goodwin S."/>
            <person name="Spatafora J."/>
            <person name="Crous P."/>
            <person name="Grigoriev I."/>
        </authorList>
    </citation>
    <scope>NUCLEOTIDE SEQUENCE [LARGE SCALE GENOMIC DNA]</scope>
    <source>
        <strain evidence="5">CBS 304.66</strain>
    </source>
</reference>
<dbReference type="PANTHER" id="PTHR42091">
    <property type="entry name" value="CONSERVED GLYCINE-RICH PROTEIN (AFU_ORTHOLOGUE AFUA_7G02440)"/>
    <property type="match status" value="1"/>
</dbReference>
<proteinExistence type="predicted"/>
<feature type="region of interest" description="Disordered" evidence="1">
    <location>
        <begin position="35"/>
        <end position="95"/>
    </location>
</feature>
<keyword evidence="2" id="KW-0472">Membrane</keyword>
<feature type="transmembrane region" description="Helical" evidence="2">
    <location>
        <begin position="250"/>
        <end position="268"/>
    </location>
</feature>
<evidence type="ECO:0000256" key="1">
    <source>
        <dbReference type="SAM" id="MobiDB-lite"/>
    </source>
</evidence>
<feature type="compositionally biased region" description="Gly residues" evidence="1">
    <location>
        <begin position="57"/>
        <end position="79"/>
    </location>
</feature>
<dbReference type="Pfam" id="PF24866">
    <property type="entry name" value="DUF7732"/>
    <property type="match status" value="1"/>
</dbReference>
<organism evidence="4 5">
    <name type="scientific">Lojkania enalia</name>
    <dbReference type="NCBI Taxonomy" id="147567"/>
    <lineage>
        <taxon>Eukaryota</taxon>
        <taxon>Fungi</taxon>
        <taxon>Dikarya</taxon>
        <taxon>Ascomycota</taxon>
        <taxon>Pezizomycotina</taxon>
        <taxon>Dothideomycetes</taxon>
        <taxon>Pleosporomycetidae</taxon>
        <taxon>Pleosporales</taxon>
        <taxon>Pleosporales incertae sedis</taxon>
        <taxon>Lojkania</taxon>
    </lineage>
</organism>